<dbReference type="GO" id="GO:0016624">
    <property type="term" value="F:oxidoreductase activity, acting on the aldehyde or oxo group of donors, disulfide as acceptor"/>
    <property type="evidence" value="ECO:0007669"/>
    <property type="project" value="InterPro"/>
</dbReference>
<dbReference type="Pfam" id="PF00676">
    <property type="entry name" value="E1_dh"/>
    <property type="match status" value="1"/>
</dbReference>
<dbReference type="Gene3D" id="3.40.50.920">
    <property type="match status" value="1"/>
</dbReference>
<dbReference type="SMART" id="SM00861">
    <property type="entry name" value="Transket_pyr"/>
    <property type="match status" value="1"/>
</dbReference>
<dbReference type="EMBL" id="FQXE01000004">
    <property type="protein sequence ID" value="SHH68132.1"/>
    <property type="molecule type" value="Genomic_DNA"/>
</dbReference>
<evidence type="ECO:0000259" key="5">
    <source>
        <dbReference type="SMART" id="SM00861"/>
    </source>
</evidence>
<evidence type="ECO:0000256" key="1">
    <source>
        <dbReference type="ARBA" id="ARBA00001964"/>
    </source>
</evidence>
<dbReference type="STRING" id="658167.SAMN04488135_104165"/>
<dbReference type="Gene3D" id="3.40.50.970">
    <property type="match status" value="2"/>
</dbReference>
<dbReference type="InterPro" id="IPR033248">
    <property type="entry name" value="Transketolase_C"/>
</dbReference>
<dbReference type="PANTHER" id="PTHR43257">
    <property type="entry name" value="PYRUVATE DEHYDROGENASE E1 COMPONENT BETA SUBUNIT"/>
    <property type="match status" value="1"/>
</dbReference>
<dbReference type="InterPro" id="IPR009014">
    <property type="entry name" value="Transketo_C/PFOR_II"/>
</dbReference>
<dbReference type="PANTHER" id="PTHR43257:SF2">
    <property type="entry name" value="PYRUVATE DEHYDROGENASE E1 COMPONENT SUBUNIT BETA"/>
    <property type="match status" value="1"/>
</dbReference>
<evidence type="ECO:0000256" key="3">
    <source>
        <dbReference type="ARBA" id="ARBA00023002"/>
    </source>
</evidence>
<name>A0A1M5UYQ0_9BURK</name>
<keyword evidence="4" id="KW-0786">Thiamine pyrophosphate</keyword>
<dbReference type="Pfam" id="PF02779">
    <property type="entry name" value="Transket_pyr"/>
    <property type="match status" value="1"/>
</dbReference>
<dbReference type="InterPro" id="IPR001017">
    <property type="entry name" value="DH_E1"/>
</dbReference>
<dbReference type="Pfam" id="PF02780">
    <property type="entry name" value="Transketolase_C"/>
    <property type="match status" value="1"/>
</dbReference>
<comment type="function">
    <text evidence="2">E1 component of the 2-oxoglutarate dehydrogenase (OGDH) complex which catalyzes the decarboxylation of 2-oxoglutarate, the first step in the conversion of 2-oxoglutarate to succinyl-CoA and CO(2).</text>
</comment>
<dbReference type="CDD" id="cd07036">
    <property type="entry name" value="TPP_PYR_E1-PDHc-beta_like"/>
    <property type="match status" value="1"/>
</dbReference>
<accession>A0A1M5UYQ0</accession>
<evidence type="ECO:0000256" key="2">
    <source>
        <dbReference type="ARBA" id="ARBA00003906"/>
    </source>
</evidence>
<dbReference type="SUPFAM" id="SSF52922">
    <property type="entry name" value="TK C-terminal domain-like"/>
    <property type="match status" value="1"/>
</dbReference>
<dbReference type="InterPro" id="IPR029061">
    <property type="entry name" value="THDP-binding"/>
</dbReference>
<evidence type="ECO:0000313" key="6">
    <source>
        <dbReference type="EMBL" id="SHH68132.1"/>
    </source>
</evidence>
<dbReference type="AlphaFoldDB" id="A0A1M5UYQ0"/>
<keyword evidence="7" id="KW-1185">Reference proteome</keyword>
<gene>
    <name evidence="6" type="ORF">SAMN04488135_104165</name>
</gene>
<dbReference type="SUPFAM" id="SSF52518">
    <property type="entry name" value="Thiamin diphosphate-binding fold (THDP-binding)"/>
    <property type="match status" value="2"/>
</dbReference>
<dbReference type="RefSeq" id="WP_073102845.1">
    <property type="nucleotide sequence ID" value="NZ_FQXE01000004.1"/>
</dbReference>
<feature type="domain" description="Transketolase-like pyrimidine-binding" evidence="5">
    <location>
        <begin position="402"/>
        <end position="578"/>
    </location>
</feature>
<evidence type="ECO:0000313" key="7">
    <source>
        <dbReference type="Proteomes" id="UP000184226"/>
    </source>
</evidence>
<organism evidence="6 7">
    <name type="scientific">Pollutimonas bauzanensis</name>
    <dbReference type="NCBI Taxonomy" id="658167"/>
    <lineage>
        <taxon>Bacteria</taxon>
        <taxon>Pseudomonadati</taxon>
        <taxon>Pseudomonadota</taxon>
        <taxon>Betaproteobacteria</taxon>
        <taxon>Burkholderiales</taxon>
        <taxon>Alcaligenaceae</taxon>
        <taxon>Pollutimonas</taxon>
    </lineage>
</organism>
<keyword evidence="3" id="KW-0560">Oxidoreductase</keyword>
<dbReference type="Proteomes" id="UP000184226">
    <property type="component" value="Unassembled WGS sequence"/>
</dbReference>
<reference evidence="6 7" key="1">
    <citation type="submission" date="2016-11" db="EMBL/GenBank/DDBJ databases">
        <authorList>
            <person name="Jaros S."/>
            <person name="Januszkiewicz K."/>
            <person name="Wedrychowicz H."/>
        </authorList>
    </citation>
    <scope>NUCLEOTIDE SEQUENCE [LARGE SCALE GENOMIC DNA]</scope>
    <source>
        <strain evidence="6 7">CGMCC 1.10190</strain>
    </source>
</reference>
<dbReference type="CDD" id="cd02000">
    <property type="entry name" value="TPP_E1_PDC_ADC_BCADC"/>
    <property type="match status" value="1"/>
</dbReference>
<protein>
    <submittedName>
        <fullName evidence="6">2-oxoisovalerate dehydrogenase E1 component</fullName>
    </submittedName>
</protein>
<proteinExistence type="predicted"/>
<dbReference type="InterPro" id="IPR005475">
    <property type="entry name" value="Transketolase-like_Pyr-bd"/>
</dbReference>
<sequence length="733" mass="79174">MSETIALSPASKWVALRSTEADWKKADPKLLGTLLSHLHLIRAFEETVVDLAMAGLVHGPAHSSIGQEGGAAGSIVALTAADQINGSHRGHHQFLSKALAYVTPGGIDPRAGLSAEVDVLLQRTLAEILGLAQGFCRGRGGSMHLRWEEAGVLGTNAIVGGGVPLAAGAAWAHKHAGTDAVAVTYFGDGAINIGSVLETMNLAAAWKLPLCFFIENNRYAVSTSVEEATAEPRLSARGLAFNIPSWKVDGMDPLAVHLAMEQALGHMRAGRGPTIIEADVYRFFHQNGGFPGSAFGYRSKEEEQAWRERDPLDMLGRQMQKRGLIGEQDITDLRARMRESMRRAVGALTETDPAGKAGALRIRPDLWPEPGFRDIGLRGDLSELAGARTEEQDTFKGKLENRKFIDLVADVMERRMESDPSVVVMGEDVHRLKGGTNGATRGLKDKFPERVLGTPISENAFVGLGGGMAMDGRFKPVVEFMYPDFMWVAADQVFNQIGKARHMFGGGIDVPLVLRTKVAMGTGYGSQHSMDPAGIFATSPGWRIVAASTPFDYVGLMNAALALEDPVLVIEHVDLYASSGPAPVDDFDYQTPFGKAAVRRGGKDVTVLTYLSMVAHSLEAAEQAGVDAEVIDLRWLDRASIDWETIGKSIRKTNNVLIVEQGAQGVSYGAWLSDEIQRRFFDWLDQPVQRVAGGEASPSISKVLERAACARTEEVVEGLKQVMRDQGADIQKA</sequence>
<comment type="cofactor">
    <cofactor evidence="1">
        <name>thiamine diphosphate</name>
        <dbReference type="ChEBI" id="CHEBI:58937"/>
    </cofactor>
</comment>
<dbReference type="OrthoDB" id="9780894at2"/>
<evidence type="ECO:0000256" key="4">
    <source>
        <dbReference type="ARBA" id="ARBA00023052"/>
    </source>
</evidence>